<organism evidence="1 2">
    <name type="scientific">Nitzschia inconspicua</name>
    <dbReference type="NCBI Taxonomy" id="303405"/>
    <lineage>
        <taxon>Eukaryota</taxon>
        <taxon>Sar</taxon>
        <taxon>Stramenopiles</taxon>
        <taxon>Ochrophyta</taxon>
        <taxon>Bacillariophyta</taxon>
        <taxon>Bacillariophyceae</taxon>
        <taxon>Bacillariophycidae</taxon>
        <taxon>Bacillariales</taxon>
        <taxon>Bacillariaceae</taxon>
        <taxon>Nitzschia</taxon>
    </lineage>
</organism>
<evidence type="ECO:0000313" key="1">
    <source>
        <dbReference type="EMBL" id="KAG7347860.1"/>
    </source>
</evidence>
<accession>A0A9K3PHX3</accession>
<proteinExistence type="predicted"/>
<dbReference type="AlphaFoldDB" id="A0A9K3PHX3"/>
<gene>
    <name evidence="1" type="ORF">IV203_016565</name>
</gene>
<dbReference type="Proteomes" id="UP000693970">
    <property type="component" value="Unassembled WGS sequence"/>
</dbReference>
<evidence type="ECO:0000313" key="2">
    <source>
        <dbReference type="Proteomes" id="UP000693970"/>
    </source>
</evidence>
<comment type="caution">
    <text evidence="1">The sequence shown here is derived from an EMBL/GenBank/DDBJ whole genome shotgun (WGS) entry which is preliminary data.</text>
</comment>
<reference evidence="1" key="2">
    <citation type="submission" date="2021-04" db="EMBL/GenBank/DDBJ databases">
        <authorList>
            <person name="Podell S."/>
        </authorList>
    </citation>
    <scope>NUCLEOTIDE SEQUENCE</scope>
    <source>
        <strain evidence="1">Hildebrandi</strain>
    </source>
</reference>
<reference evidence="1" key="1">
    <citation type="journal article" date="2021" name="Sci. Rep.">
        <title>Diploid genomic architecture of Nitzschia inconspicua, an elite biomass production diatom.</title>
        <authorList>
            <person name="Oliver A."/>
            <person name="Podell S."/>
            <person name="Pinowska A."/>
            <person name="Traller J.C."/>
            <person name="Smith S.R."/>
            <person name="McClure R."/>
            <person name="Beliaev A."/>
            <person name="Bohutskyi P."/>
            <person name="Hill E.A."/>
            <person name="Rabines A."/>
            <person name="Zheng H."/>
            <person name="Allen L.Z."/>
            <person name="Kuo A."/>
            <person name="Grigoriev I.V."/>
            <person name="Allen A.E."/>
            <person name="Hazlebeck D."/>
            <person name="Allen E.E."/>
        </authorList>
    </citation>
    <scope>NUCLEOTIDE SEQUENCE</scope>
    <source>
        <strain evidence="1">Hildebrandi</strain>
    </source>
</reference>
<keyword evidence="2" id="KW-1185">Reference proteome</keyword>
<name>A0A9K3PHX3_9STRA</name>
<protein>
    <submittedName>
        <fullName evidence="1">Uncharacterized protein</fullName>
    </submittedName>
</protein>
<sequence>MAIDGEDSRTSVKKNRTLSMASLLPSKAFVLLLTLLGRLLHRPYPAGSVPELELRKQRGMRSLMINLTRRSMMK</sequence>
<dbReference type="EMBL" id="JAGRRH010000020">
    <property type="protein sequence ID" value="KAG7347860.1"/>
    <property type="molecule type" value="Genomic_DNA"/>
</dbReference>